<dbReference type="EMBL" id="BA000004">
    <property type="protein sequence ID" value="BAB07429.1"/>
    <property type="molecule type" value="Genomic_DNA"/>
</dbReference>
<dbReference type="Proteomes" id="UP000001258">
    <property type="component" value="Chromosome"/>
</dbReference>
<dbReference type="eggNOG" id="COG2327">
    <property type="taxonomic scope" value="Bacteria"/>
</dbReference>
<dbReference type="RefSeq" id="WP_010899835.1">
    <property type="nucleotide sequence ID" value="NC_002570.2"/>
</dbReference>
<dbReference type="PANTHER" id="PTHR36836:SF1">
    <property type="entry name" value="COLANIC ACID BIOSYNTHESIS PROTEIN WCAK"/>
    <property type="match status" value="1"/>
</dbReference>
<organism evidence="2 3">
    <name type="scientific">Halalkalibacterium halodurans (strain ATCC BAA-125 / DSM 18197 / FERM 7344 / JCM 9153 / C-125)</name>
    <name type="common">Bacillus halodurans</name>
    <dbReference type="NCBI Taxonomy" id="272558"/>
    <lineage>
        <taxon>Bacteria</taxon>
        <taxon>Bacillati</taxon>
        <taxon>Bacillota</taxon>
        <taxon>Bacilli</taxon>
        <taxon>Bacillales</taxon>
        <taxon>Bacillaceae</taxon>
        <taxon>Halalkalibacterium (ex Joshi et al. 2022)</taxon>
    </lineage>
</organism>
<sequence>MKTYMISLHGAYENENFGDELLIAIQAKWINDEGYDVCLPFASKVYREQIPSLDKEGSRGLEESEKLIYTGGGYFGEPNHKTFKWGINFFRKKHHIPAKIFKKNNKKYLICGVGAGPITNPITRYTVVKICNFAEKVVVRDTTSYDYLIKYGVIPEKIQVGADVVLSLTIHDLPKGSIEKAKKTLNKDNKNFYLGIHIGVSPDDENYKTNVKAAMESLANVIKRNSVVPVLIADKRNATSTQEKAIEYMSSLLDEEPIVYRHSNIWETCAFLSSLDGVVTTKLHVGITAYTLGTRTFGIAAHQKTRRFYNQIKKENYFYELKEVDNGIESSLELFIKDRYWDEETLQAKKELNERALLCKREMLQFLES</sequence>
<dbReference type="PIR" id="F84113">
    <property type="entry name" value="F84113"/>
</dbReference>
<dbReference type="DNASU" id="894459"/>
<dbReference type="AlphaFoldDB" id="Q9K6L9"/>
<proteinExistence type="predicted"/>
<evidence type="ECO:0000259" key="1">
    <source>
        <dbReference type="Pfam" id="PF04230"/>
    </source>
</evidence>
<dbReference type="HOGENOM" id="CLU_723033_0_0_9"/>
<reference evidence="2 3" key="1">
    <citation type="journal article" date="2000" name="Nucleic Acids Res.">
        <title>Complete genome sequence of the alkaliphilic bacterium Bacillus halodurans and genomic sequence comparison with Bacillus subtilis.</title>
        <authorList>
            <person name="Takami H."/>
            <person name="Nakasone K."/>
            <person name="Takaki Y."/>
            <person name="Maeno G."/>
            <person name="Sasaki R."/>
            <person name="Masui N."/>
            <person name="Fuji F."/>
            <person name="Hirama C."/>
            <person name="Nakamura Y."/>
            <person name="Ogasawara N."/>
            <person name="Kuhara S."/>
            <person name="Horikoshi K."/>
        </authorList>
    </citation>
    <scope>NUCLEOTIDE SEQUENCE [LARGE SCALE GENOMIC DNA]</scope>
    <source>
        <strain evidence="3">ATCC BAA-125 / DSM 18197 / FERM 7344 / JCM 9153 / C-125</strain>
    </source>
</reference>
<protein>
    <submittedName>
        <fullName evidence="2">BH3710 protein</fullName>
    </submittedName>
</protein>
<feature type="domain" description="Polysaccharide pyruvyl transferase" evidence="1">
    <location>
        <begin position="16"/>
        <end position="300"/>
    </location>
</feature>
<dbReference type="PANTHER" id="PTHR36836">
    <property type="entry name" value="COLANIC ACID BIOSYNTHESIS PROTEIN WCAK"/>
    <property type="match status" value="1"/>
</dbReference>
<dbReference type="OrthoDB" id="3199616at2"/>
<dbReference type="KEGG" id="bha:BH3710"/>
<accession>Q9K6L9</accession>
<name>Q9K6L9_HALH5</name>
<dbReference type="STRING" id="272558.gene:10729623"/>
<evidence type="ECO:0000313" key="3">
    <source>
        <dbReference type="Proteomes" id="UP000001258"/>
    </source>
</evidence>
<dbReference type="InterPro" id="IPR007345">
    <property type="entry name" value="Polysacch_pyruvyl_Trfase"/>
</dbReference>
<dbReference type="Pfam" id="PF04230">
    <property type="entry name" value="PS_pyruv_trans"/>
    <property type="match status" value="1"/>
</dbReference>
<evidence type="ECO:0000313" key="2">
    <source>
        <dbReference type="EMBL" id="BAB07429.1"/>
    </source>
</evidence>
<keyword evidence="3" id="KW-1185">Reference proteome</keyword>
<gene>
    <name evidence="2" type="ordered locus">BH3710</name>
</gene>